<protein>
    <submittedName>
        <fullName evidence="3">Uncharacterized protein</fullName>
    </submittedName>
</protein>
<feature type="region of interest" description="Disordered" evidence="1">
    <location>
        <begin position="20"/>
        <end position="44"/>
    </location>
</feature>
<keyword evidence="4" id="KW-1185">Reference proteome</keyword>
<evidence type="ECO:0000313" key="4">
    <source>
        <dbReference type="Proteomes" id="UP001560573"/>
    </source>
</evidence>
<evidence type="ECO:0000313" key="3">
    <source>
        <dbReference type="EMBL" id="MEX6686623.1"/>
    </source>
</evidence>
<organism evidence="3 4">
    <name type="scientific">Danxiaibacter flavus</name>
    <dbReference type="NCBI Taxonomy" id="3049108"/>
    <lineage>
        <taxon>Bacteria</taxon>
        <taxon>Pseudomonadati</taxon>
        <taxon>Bacteroidota</taxon>
        <taxon>Chitinophagia</taxon>
        <taxon>Chitinophagales</taxon>
        <taxon>Chitinophagaceae</taxon>
        <taxon>Danxiaibacter</taxon>
    </lineage>
</organism>
<proteinExistence type="predicted"/>
<dbReference type="PROSITE" id="PS51257">
    <property type="entry name" value="PROKAR_LIPOPROTEIN"/>
    <property type="match status" value="1"/>
</dbReference>
<gene>
    <name evidence="3" type="ORF">QTN47_03915</name>
</gene>
<evidence type="ECO:0000256" key="1">
    <source>
        <dbReference type="SAM" id="MobiDB-lite"/>
    </source>
</evidence>
<comment type="caution">
    <text evidence="3">The sequence shown here is derived from an EMBL/GenBank/DDBJ whole genome shotgun (WGS) entry which is preliminary data.</text>
</comment>
<reference evidence="3 4" key="1">
    <citation type="submission" date="2023-07" db="EMBL/GenBank/DDBJ databases">
        <authorList>
            <person name="Lian W.-H."/>
        </authorList>
    </citation>
    <scope>NUCLEOTIDE SEQUENCE [LARGE SCALE GENOMIC DNA]</scope>
    <source>
        <strain evidence="3 4">SYSU DXS3180</strain>
    </source>
</reference>
<keyword evidence="2" id="KW-0732">Signal</keyword>
<feature type="signal peptide" evidence="2">
    <location>
        <begin position="1"/>
        <end position="20"/>
    </location>
</feature>
<feature type="compositionally biased region" description="Polar residues" evidence="1">
    <location>
        <begin position="20"/>
        <end position="29"/>
    </location>
</feature>
<dbReference type="RefSeq" id="WP_369328019.1">
    <property type="nucleotide sequence ID" value="NZ_JAULBC010000001.1"/>
</dbReference>
<accession>A0ABV3Z9T4</accession>
<feature type="chain" id="PRO_5046083075" evidence="2">
    <location>
        <begin position="21"/>
        <end position="309"/>
    </location>
</feature>
<feature type="compositionally biased region" description="Pro residues" evidence="1">
    <location>
        <begin position="31"/>
        <end position="40"/>
    </location>
</feature>
<dbReference type="EMBL" id="JAULBC010000001">
    <property type="protein sequence ID" value="MEX6686623.1"/>
    <property type="molecule type" value="Genomic_DNA"/>
</dbReference>
<sequence>MNKILLTAIVIGLLSATSCSKSTNNPGSNQPEPPDPPQQPEQPVTKTKYGITFKFSSIDVQANGRVSYKEMLPSTYLKYVFYGAYDSSGTLVSKKELDKVNGTYSGSFDAVSDSLKPGKYTVILGGSNGTILEENTSSLLKFLQFSSKHSEDVFYKKMQVNVSATDSTYNGVRLNRITSLLEVKLTDTLPGFISHVSVAIDNQPTIFNVGTETFTNADSVKNVADYLQSQDPLLTVLLRCFASDNKHTVTITAYGNDGNPVFQKTITNVTVSGNNTTQLTGTLSDAPVGLKPFVVTLDPDYDETTTIEF</sequence>
<name>A0ABV3Z9T4_9BACT</name>
<evidence type="ECO:0000256" key="2">
    <source>
        <dbReference type="SAM" id="SignalP"/>
    </source>
</evidence>
<dbReference type="Proteomes" id="UP001560573">
    <property type="component" value="Unassembled WGS sequence"/>
</dbReference>